<dbReference type="InterPro" id="IPR009080">
    <property type="entry name" value="tRNAsynth_Ia_anticodon-bd"/>
</dbReference>
<evidence type="ECO:0000259" key="13">
    <source>
        <dbReference type="Pfam" id="PF13603"/>
    </source>
</evidence>
<dbReference type="InterPro" id="IPR002302">
    <property type="entry name" value="Leu-tRNA-ligase"/>
</dbReference>
<dbReference type="NCBIfam" id="TIGR00396">
    <property type="entry name" value="leuS_bact"/>
    <property type="match status" value="1"/>
</dbReference>
<evidence type="ECO:0000256" key="3">
    <source>
        <dbReference type="ARBA" id="ARBA00022598"/>
    </source>
</evidence>
<proteinExistence type="inferred from homology"/>
<dbReference type="GO" id="GO:0005524">
    <property type="term" value="F:ATP binding"/>
    <property type="evidence" value="ECO:0007669"/>
    <property type="project" value="UniProtKB-UniRule"/>
</dbReference>
<dbReference type="Pfam" id="PF08264">
    <property type="entry name" value="Anticodon_1"/>
    <property type="match status" value="1"/>
</dbReference>
<evidence type="ECO:0000256" key="1">
    <source>
        <dbReference type="ARBA" id="ARBA00005594"/>
    </source>
</evidence>
<comment type="subcellular location">
    <subcellularLocation>
        <location evidence="9">Cytoplasm</location>
    </subcellularLocation>
</comment>
<sequence>MTNLKLQYKPGEIEPKWQNIWEKGNIYEAKDFAKTDKYYLLVEFPYPSGAGLHVGHVRSYSSMDAYARKKRMEKYNVIFPIGWDAFGLPAENYAIKLGIHPSITVKENIDNFKRQMKALGLSFDWSREINTTDPKYYKWTQWIFLKLFEKGLAYQSEVEVNWCPFCKTNLADEEVNSDGTHERCGTMTVKRMQKQWLLRITNYADRLIDDLKLVDYSDKISIQQKNWIGKSEGATIKFQIPDHKSQIEVFTTRPDTLYGATFLVVAPEYAKANLLKLVSKEKEELLSKYIDISLSNANIERDLGEKEKSGVDTGLKAFNPAIGKEIPIWVSDYVLAEYGSGAIMAVPAHDERDFAFAKKFGLPIISVISGGNISEVAYTGCGEIIDSGSWNGLTVPKDNTKIVFDIEKKGWGKREHSYHIRDWVFSRQHYWGEPIPMIHCEVCGIQPVPEKDLPVELPYVEKYEPSGTGESPLANIGLWVNTICPKCGGKARRETDTMPNWAGSNWYYLAYLFADKLGISGFQWFDELTIPSKVEGSPISNLKLSKNEEKNKFINIFYENKKKIKYWMPVDLYQGGFEHTTLHLLYSRFIYKFLYDIKVVPTPEPYMKRRSHGIVLGSDGRKMSKSFGNVINPDQIVGKYGADTLRLYEMFMGPFDQMVAWSEESVEGCFRFLRRLYKLFGEKIGKESDKELEMRLHQTIKKVSEDIENLKFNTVVASLMEFSNYWGDSSGLAKNDAREFIKLLAPLVPHFAEEIYQRDFAGSSSLQWFDELTIPSKVEGFPVTNELTGPQTENGKFHSVHLQEWPKYDPKLIIESTVTIAVQVNGKLRGTINIESQVTSHKSKVLVMAKENPRIAKWLEGKTIKKEIYVPGRLLNFVF</sequence>
<dbReference type="GO" id="GO:0006429">
    <property type="term" value="P:leucyl-tRNA aminoacylation"/>
    <property type="evidence" value="ECO:0007669"/>
    <property type="project" value="UniProtKB-UniRule"/>
</dbReference>
<evidence type="ECO:0000256" key="5">
    <source>
        <dbReference type="ARBA" id="ARBA00022840"/>
    </source>
</evidence>
<evidence type="ECO:0000256" key="2">
    <source>
        <dbReference type="ARBA" id="ARBA00022490"/>
    </source>
</evidence>
<feature type="domain" description="Leucyl-tRNA synthetase editing" evidence="13">
    <location>
        <begin position="225"/>
        <end position="403"/>
    </location>
</feature>
<evidence type="ECO:0000256" key="10">
    <source>
        <dbReference type="RuleBase" id="RU363035"/>
    </source>
</evidence>
<evidence type="ECO:0000313" key="15">
    <source>
        <dbReference type="Proteomes" id="UP000179221"/>
    </source>
</evidence>
<keyword evidence="4 9" id="KW-0547">Nucleotide-binding</keyword>
<keyword evidence="7 9" id="KW-0030">Aminoacyl-tRNA synthetase</keyword>
<dbReference type="Gene3D" id="3.10.20.590">
    <property type="match status" value="1"/>
</dbReference>
<dbReference type="GO" id="GO:0004823">
    <property type="term" value="F:leucine-tRNA ligase activity"/>
    <property type="evidence" value="ECO:0007669"/>
    <property type="project" value="UniProtKB-UniRule"/>
</dbReference>
<dbReference type="InterPro" id="IPR009008">
    <property type="entry name" value="Val/Leu/Ile-tRNA-synth_edit"/>
</dbReference>
<dbReference type="AlphaFoldDB" id="A0A1F7YIN2"/>
<dbReference type="Proteomes" id="UP000179221">
    <property type="component" value="Unassembled WGS sequence"/>
</dbReference>
<dbReference type="Pfam" id="PF00133">
    <property type="entry name" value="tRNA-synt_1"/>
    <property type="match status" value="2"/>
</dbReference>
<dbReference type="InterPro" id="IPR013155">
    <property type="entry name" value="M/V/L/I-tRNA-synth_anticd-bd"/>
</dbReference>
<dbReference type="FunFam" id="3.40.50.620:FF:000077">
    <property type="entry name" value="Leucine--tRNA ligase"/>
    <property type="match status" value="1"/>
</dbReference>
<dbReference type="PANTHER" id="PTHR43740">
    <property type="entry name" value="LEUCYL-TRNA SYNTHETASE"/>
    <property type="match status" value="1"/>
</dbReference>
<feature type="domain" description="Aminoacyl-tRNA synthetase class Ia" evidence="11">
    <location>
        <begin position="559"/>
        <end position="649"/>
    </location>
</feature>
<dbReference type="InterPro" id="IPR025709">
    <property type="entry name" value="Leu_tRNA-synth_edit"/>
</dbReference>
<gene>
    <name evidence="9" type="primary">leuS</name>
    <name evidence="14" type="ORF">A2628_02760</name>
</gene>
<dbReference type="EMBL" id="MGGL01000007">
    <property type="protein sequence ID" value="OGM27040.1"/>
    <property type="molecule type" value="Genomic_DNA"/>
</dbReference>
<dbReference type="PANTHER" id="PTHR43740:SF2">
    <property type="entry name" value="LEUCINE--TRNA LIGASE, MITOCHONDRIAL"/>
    <property type="match status" value="1"/>
</dbReference>
<comment type="catalytic activity">
    <reaction evidence="8 9">
        <text>tRNA(Leu) + L-leucine + ATP = L-leucyl-tRNA(Leu) + AMP + diphosphate</text>
        <dbReference type="Rhea" id="RHEA:11688"/>
        <dbReference type="Rhea" id="RHEA-COMP:9613"/>
        <dbReference type="Rhea" id="RHEA-COMP:9622"/>
        <dbReference type="ChEBI" id="CHEBI:30616"/>
        <dbReference type="ChEBI" id="CHEBI:33019"/>
        <dbReference type="ChEBI" id="CHEBI:57427"/>
        <dbReference type="ChEBI" id="CHEBI:78442"/>
        <dbReference type="ChEBI" id="CHEBI:78494"/>
        <dbReference type="ChEBI" id="CHEBI:456215"/>
        <dbReference type="EC" id="6.1.1.4"/>
    </reaction>
</comment>
<accession>A0A1F7YIN2</accession>
<dbReference type="CDD" id="cd07958">
    <property type="entry name" value="Anticodon_Ia_Leu_BEm"/>
    <property type="match status" value="1"/>
</dbReference>
<evidence type="ECO:0000313" key="14">
    <source>
        <dbReference type="EMBL" id="OGM27040.1"/>
    </source>
</evidence>
<keyword evidence="5 9" id="KW-0067">ATP-binding</keyword>
<dbReference type="SUPFAM" id="SSF52374">
    <property type="entry name" value="Nucleotidylyl transferase"/>
    <property type="match status" value="1"/>
</dbReference>
<dbReference type="InterPro" id="IPR002300">
    <property type="entry name" value="aa-tRNA-synth_Ia"/>
</dbReference>
<reference evidence="14 15" key="1">
    <citation type="journal article" date="2016" name="Nat. Commun.">
        <title>Thousands of microbial genomes shed light on interconnected biogeochemical processes in an aquifer system.</title>
        <authorList>
            <person name="Anantharaman K."/>
            <person name="Brown C.T."/>
            <person name="Hug L.A."/>
            <person name="Sharon I."/>
            <person name="Castelle C.J."/>
            <person name="Probst A.J."/>
            <person name="Thomas B.C."/>
            <person name="Singh A."/>
            <person name="Wilkins M.J."/>
            <person name="Karaoz U."/>
            <person name="Brodie E.L."/>
            <person name="Williams K.H."/>
            <person name="Hubbard S.S."/>
            <person name="Banfield J.F."/>
        </authorList>
    </citation>
    <scope>NUCLEOTIDE SEQUENCE [LARGE SCALE GENOMIC DNA]</scope>
</reference>
<comment type="similarity">
    <text evidence="1 9 10">Belongs to the class-I aminoacyl-tRNA synthetase family.</text>
</comment>
<dbReference type="InterPro" id="IPR001412">
    <property type="entry name" value="aa-tRNA-synth_I_CS"/>
</dbReference>
<dbReference type="HAMAP" id="MF_00049_B">
    <property type="entry name" value="Leu_tRNA_synth_B"/>
    <property type="match status" value="1"/>
</dbReference>
<dbReference type="SUPFAM" id="SSF50677">
    <property type="entry name" value="ValRS/IleRS/LeuRS editing domain"/>
    <property type="match status" value="1"/>
</dbReference>
<organism evidence="14 15">
    <name type="scientific">Candidatus Woesebacteria bacterium RIFCSPHIGHO2_01_FULL_40_22</name>
    <dbReference type="NCBI Taxonomy" id="1802499"/>
    <lineage>
        <taxon>Bacteria</taxon>
        <taxon>Candidatus Woeseibacteriota</taxon>
    </lineage>
</organism>
<dbReference type="SUPFAM" id="SSF47323">
    <property type="entry name" value="Anticodon-binding domain of a subclass of class I aminoacyl-tRNA synthetases"/>
    <property type="match status" value="1"/>
</dbReference>
<feature type="domain" description="Methionyl/Valyl/Leucyl/Isoleucyl-tRNA synthetase anticodon-binding" evidence="12">
    <location>
        <begin position="689"/>
        <end position="837"/>
    </location>
</feature>
<evidence type="ECO:0000259" key="12">
    <source>
        <dbReference type="Pfam" id="PF08264"/>
    </source>
</evidence>
<keyword evidence="2 9" id="KW-0963">Cytoplasm</keyword>
<dbReference type="Pfam" id="PF13603">
    <property type="entry name" value="tRNA-synt_1_2"/>
    <property type="match status" value="1"/>
</dbReference>
<comment type="caution">
    <text evidence="14">The sequence shown here is derived from an EMBL/GenBank/DDBJ whole genome shotgun (WGS) entry which is preliminary data.</text>
</comment>
<evidence type="ECO:0000256" key="6">
    <source>
        <dbReference type="ARBA" id="ARBA00022917"/>
    </source>
</evidence>
<dbReference type="FunFam" id="1.10.730.10:FF:000002">
    <property type="entry name" value="Leucine--tRNA ligase"/>
    <property type="match status" value="1"/>
</dbReference>
<evidence type="ECO:0000256" key="4">
    <source>
        <dbReference type="ARBA" id="ARBA00022741"/>
    </source>
</evidence>
<dbReference type="GO" id="GO:0002161">
    <property type="term" value="F:aminoacyl-tRNA deacylase activity"/>
    <property type="evidence" value="ECO:0007669"/>
    <property type="project" value="InterPro"/>
</dbReference>
<feature type="binding site" evidence="9">
    <location>
        <position position="625"/>
    </location>
    <ligand>
        <name>ATP</name>
        <dbReference type="ChEBI" id="CHEBI:30616"/>
    </ligand>
</feature>
<evidence type="ECO:0000256" key="9">
    <source>
        <dbReference type="HAMAP-Rule" id="MF_00049"/>
    </source>
</evidence>
<dbReference type="CDD" id="cd00812">
    <property type="entry name" value="LeuRS_core"/>
    <property type="match status" value="1"/>
</dbReference>
<keyword evidence="6 9" id="KW-0648">Protein biosynthesis</keyword>
<feature type="short sequence motif" description="'KMSKS' region" evidence="9">
    <location>
        <begin position="622"/>
        <end position="626"/>
    </location>
</feature>
<dbReference type="EC" id="6.1.1.4" evidence="9"/>
<feature type="domain" description="Aminoacyl-tRNA synthetase class Ia" evidence="11">
    <location>
        <begin position="16"/>
        <end position="221"/>
    </location>
</feature>
<dbReference type="Gene3D" id="3.40.50.620">
    <property type="entry name" value="HUPs"/>
    <property type="match status" value="2"/>
</dbReference>
<evidence type="ECO:0000256" key="8">
    <source>
        <dbReference type="ARBA" id="ARBA00047469"/>
    </source>
</evidence>
<dbReference type="InterPro" id="IPR014729">
    <property type="entry name" value="Rossmann-like_a/b/a_fold"/>
</dbReference>
<evidence type="ECO:0000259" key="11">
    <source>
        <dbReference type="Pfam" id="PF00133"/>
    </source>
</evidence>
<dbReference type="GO" id="GO:0005737">
    <property type="term" value="C:cytoplasm"/>
    <property type="evidence" value="ECO:0007669"/>
    <property type="project" value="UniProtKB-SubCell"/>
</dbReference>
<comment type="caution">
    <text evidence="9">Lacks conserved residue(s) required for the propagation of feature annotation.</text>
</comment>
<dbReference type="Gene3D" id="1.10.730.10">
    <property type="entry name" value="Isoleucyl-tRNA Synthetase, Domain 1"/>
    <property type="match status" value="1"/>
</dbReference>
<protein>
    <recommendedName>
        <fullName evidence="9">Leucine--tRNA ligase</fullName>
        <ecNumber evidence="9">6.1.1.4</ecNumber>
    </recommendedName>
    <alternativeName>
        <fullName evidence="9">Leucyl-tRNA synthetase</fullName>
        <shortName evidence="9">LeuRS</shortName>
    </alternativeName>
</protein>
<name>A0A1F7YIN2_9BACT</name>
<dbReference type="PROSITE" id="PS00178">
    <property type="entry name" value="AA_TRNA_LIGASE_I"/>
    <property type="match status" value="1"/>
</dbReference>
<evidence type="ECO:0000256" key="7">
    <source>
        <dbReference type="ARBA" id="ARBA00023146"/>
    </source>
</evidence>
<keyword evidence="3 9" id="KW-0436">Ligase</keyword>
<dbReference type="Gene3D" id="3.90.740.10">
    <property type="entry name" value="Valyl/Leucyl/Isoleucyl-tRNA synthetase, editing domain"/>
    <property type="match status" value="1"/>
</dbReference>
<dbReference type="PRINTS" id="PR00985">
    <property type="entry name" value="TRNASYNTHLEU"/>
</dbReference>